<organism evidence="7 8">
    <name type="scientific">Catenaria anguillulae PL171</name>
    <dbReference type="NCBI Taxonomy" id="765915"/>
    <lineage>
        <taxon>Eukaryota</taxon>
        <taxon>Fungi</taxon>
        <taxon>Fungi incertae sedis</taxon>
        <taxon>Blastocladiomycota</taxon>
        <taxon>Blastocladiomycetes</taxon>
        <taxon>Blastocladiales</taxon>
        <taxon>Catenariaceae</taxon>
        <taxon>Catenaria</taxon>
    </lineage>
</organism>
<evidence type="ECO:0000313" key="7">
    <source>
        <dbReference type="EMBL" id="ORZ36896.1"/>
    </source>
</evidence>
<dbReference type="STRING" id="765915.A0A1Y2HQL5"/>
<evidence type="ECO:0000256" key="1">
    <source>
        <dbReference type="ARBA" id="ARBA00004138"/>
    </source>
</evidence>
<dbReference type="Proteomes" id="UP000193411">
    <property type="component" value="Unassembled WGS sequence"/>
</dbReference>
<comment type="subcellular location">
    <subcellularLocation>
        <location evidence="1">Cell projection</location>
        <location evidence="1">Cilium</location>
    </subcellularLocation>
    <subcellularLocation>
        <location evidence="2">Cytoplasm</location>
        <location evidence="2">Cytoskeleton</location>
    </subcellularLocation>
</comment>
<reference evidence="7 8" key="1">
    <citation type="submission" date="2016-07" db="EMBL/GenBank/DDBJ databases">
        <title>Pervasive Adenine N6-methylation of Active Genes in Fungi.</title>
        <authorList>
            <consortium name="DOE Joint Genome Institute"/>
            <person name="Mondo S.J."/>
            <person name="Dannebaum R.O."/>
            <person name="Kuo R.C."/>
            <person name="Labutti K."/>
            <person name="Haridas S."/>
            <person name="Kuo A."/>
            <person name="Salamov A."/>
            <person name="Ahrendt S.R."/>
            <person name="Lipzen A."/>
            <person name="Sullivan W."/>
            <person name="Andreopoulos W.B."/>
            <person name="Clum A."/>
            <person name="Lindquist E."/>
            <person name="Daum C."/>
            <person name="Ramamoorthy G.K."/>
            <person name="Gryganskyi A."/>
            <person name="Culley D."/>
            <person name="Magnuson J.K."/>
            <person name="James T.Y."/>
            <person name="O'Malley M.A."/>
            <person name="Stajich J.E."/>
            <person name="Spatafora J.W."/>
            <person name="Visel A."/>
            <person name="Grigoriev I.V."/>
        </authorList>
    </citation>
    <scope>NUCLEOTIDE SEQUENCE [LARGE SCALE GENOMIC DNA]</scope>
    <source>
        <strain evidence="7 8">PL171</strain>
    </source>
</reference>
<evidence type="ECO:0000256" key="3">
    <source>
        <dbReference type="ARBA" id="ARBA00022490"/>
    </source>
</evidence>
<proteinExistence type="inferred from homology"/>
<dbReference type="OrthoDB" id="446290at2759"/>
<comment type="similarity">
    <text evidence="6">Belongs to the CFAP144 family.</text>
</comment>
<evidence type="ECO:0000256" key="4">
    <source>
        <dbReference type="ARBA" id="ARBA00023212"/>
    </source>
</evidence>
<dbReference type="InterPro" id="IPR029214">
    <property type="entry name" value="CFAP144"/>
</dbReference>
<accession>A0A1Y2HQL5</accession>
<keyword evidence="4" id="KW-0206">Cytoskeleton</keyword>
<keyword evidence="5" id="KW-0966">Cell projection</keyword>
<evidence type="ECO:0000256" key="2">
    <source>
        <dbReference type="ARBA" id="ARBA00004245"/>
    </source>
</evidence>
<name>A0A1Y2HQL5_9FUNG</name>
<dbReference type="EMBL" id="MCFL01000015">
    <property type="protein sequence ID" value="ORZ36896.1"/>
    <property type="molecule type" value="Genomic_DNA"/>
</dbReference>
<protein>
    <submittedName>
        <fullName evidence="7">FAM183 family</fullName>
    </submittedName>
</protein>
<gene>
    <name evidence="7" type="ORF">BCR44DRAFT_39773</name>
</gene>
<comment type="caution">
    <text evidence="7">The sequence shown here is derived from an EMBL/GenBank/DDBJ whole genome shotgun (WGS) entry which is preliminary data.</text>
</comment>
<sequence>MADADKAGGASTEKLNTIQKNAILEETIRKQMRRHKLHENYMLSPNIKKNLVLTAKPNTTTSQPKHEEMDPEYLKFAAKQEKNPREKYVAPQTTSQEYFWHTSQLVPENLTNPLFHHPRRSSEITKFYRAK</sequence>
<evidence type="ECO:0000256" key="5">
    <source>
        <dbReference type="ARBA" id="ARBA00023273"/>
    </source>
</evidence>
<keyword evidence="3" id="KW-0963">Cytoplasm</keyword>
<dbReference type="PANTHER" id="PTHR33865:SF3">
    <property type="entry name" value="PROTEIN FAM183B"/>
    <property type="match status" value="1"/>
</dbReference>
<dbReference type="PANTHER" id="PTHR33865">
    <property type="entry name" value="PROTEIN FAM183B"/>
    <property type="match status" value="1"/>
</dbReference>
<dbReference type="GO" id="GO:0097546">
    <property type="term" value="C:ciliary base"/>
    <property type="evidence" value="ECO:0007669"/>
    <property type="project" value="TreeGrafter"/>
</dbReference>
<evidence type="ECO:0000313" key="8">
    <source>
        <dbReference type="Proteomes" id="UP000193411"/>
    </source>
</evidence>
<dbReference type="Pfam" id="PF14886">
    <property type="entry name" value="FAM183"/>
    <property type="match status" value="1"/>
</dbReference>
<keyword evidence="8" id="KW-1185">Reference proteome</keyword>
<evidence type="ECO:0000256" key="6">
    <source>
        <dbReference type="ARBA" id="ARBA00034777"/>
    </source>
</evidence>
<dbReference type="GO" id="GO:0005856">
    <property type="term" value="C:cytoskeleton"/>
    <property type="evidence" value="ECO:0007669"/>
    <property type="project" value="UniProtKB-SubCell"/>
</dbReference>
<dbReference type="AlphaFoldDB" id="A0A1Y2HQL5"/>